<sequence length="724" mass="82734">MQNLMSHLRSKRLYSKPNNRSFLCFSSSSVSSLAYTRTSPPTSNPSISNFLIESLAFSQPQAISISNRFPSGKSLEKPQSVVHFLKQLGSSDAHIRSSIRLYPKVLFFDVDKTLKPKVQFFLDLGFAGPDLVKFFSNNSRVLSLCFKKSWMPCIDIIKKTLVNDKSNQDLIQVLQRFHWGPSASRLKCSIAFLESCRLVESQLSMLLKKQSRLFFISETALRDLLLRVLDMGFSVDSGMFVHAVCTVSGMSAETFSRKFELFRSFGFSEEECMDMFRRAPVLLAVSKGKLKLGMEFFLYDVKLERSALVSWPTCLTYSMVGGMSCETFRRKIEVSRSFGFLEEECMCMFRRTPRLLVTSEDKLKFKIDFFLNDFSIPTPTSNPSLSNFLIKTLAISEPQAVSISNRFSSRKSLEKPHSVVQFLKQLGFSDAHIRSSIQSRPEILFSDVDKTLKPKLQFFMDLGLTGTDLGNFISIHSHVLLDSLERTLIPCVDIIKNTLVNDKNNQDLIRVLQKTYQGWVFSKPVSRLKCNIAFLESCGIVGPQLSDLLKRHPRLFFISETALKDLVLRVLDMGFSVDSRMLVHAVDTVSSISGETFSRKIELLRSFGFSEEECMDMLRRAPRLLTISKDKLKFKIDFFLNDFKLNRCALVSWPTCLTYSIEKRIIPRYRVLRVIMSKGLLQKEPSFKHVLILSEEKFLGKFISRFPDDAVDLLEIYKGDLLDS</sequence>
<proteinExistence type="predicted"/>
<keyword evidence="2" id="KW-1185">Reference proteome</keyword>
<comment type="caution">
    <text evidence="1">The sequence shown here is derived from an EMBL/GenBank/DDBJ whole genome shotgun (WGS) entry which is preliminary data.</text>
</comment>
<evidence type="ECO:0000313" key="2">
    <source>
        <dbReference type="Proteomes" id="UP001062846"/>
    </source>
</evidence>
<name>A0ACC0M6Z4_RHOML</name>
<dbReference type="Proteomes" id="UP001062846">
    <property type="component" value="Chromosome 10"/>
</dbReference>
<gene>
    <name evidence="1" type="ORF">RHMOL_Rhmol10G0229700</name>
</gene>
<evidence type="ECO:0000313" key="1">
    <source>
        <dbReference type="EMBL" id="KAI8536098.1"/>
    </source>
</evidence>
<organism evidence="1 2">
    <name type="scientific">Rhododendron molle</name>
    <name type="common">Chinese azalea</name>
    <name type="synonym">Azalea mollis</name>
    <dbReference type="NCBI Taxonomy" id="49168"/>
    <lineage>
        <taxon>Eukaryota</taxon>
        <taxon>Viridiplantae</taxon>
        <taxon>Streptophyta</taxon>
        <taxon>Embryophyta</taxon>
        <taxon>Tracheophyta</taxon>
        <taxon>Spermatophyta</taxon>
        <taxon>Magnoliopsida</taxon>
        <taxon>eudicotyledons</taxon>
        <taxon>Gunneridae</taxon>
        <taxon>Pentapetalae</taxon>
        <taxon>asterids</taxon>
        <taxon>Ericales</taxon>
        <taxon>Ericaceae</taxon>
        <taxon>Ericoideae</taxon>
        <taxon>Rhodoreae</taxon>
        <taxon>Rhododendron</taxon>
    </lineage>
</organism>
<accession>A0ACC0M6Z4</accession>
<protein>
    <submittedName>
        <fullName evidence="1">Uncharacterized protein</fullName>
    </submittedName>
</protein>
<dbReference type="EMBL" id="CM046397">
    <property type="protein sequence ID" value="KAI8536098.1"/>
    <property type="molecule type" value="Genomic_DNA"/>
</dbReference>
<reference evidence="1" key="1">
    <citation type="submission" date="2022-02" db="EMBL/GenBank/DDBJ databases">
        <title>Plant Genome Project.</title>
        <authorList>
            <person name="Zhang R.-G."/>
        </authorList>
    </citation>
    <scope>NUCLEOTIDE SEQUENCE</scope>
    <source>
        <strain evidence="1">AT1</strain>
    </source>
</reference>